<dbReference type="Pfam" id="PF00440">
    <property type="entry name" value="TetR_N"/>
    <property type="match status" value="1"/>
</dbReference>
<protein>
    <submittedName>
        <fullName evidence="6">TetR/AcrR family transcriptional regulator</fullName>
    </submittedName>
</protein>
<dbReference type="PANTHER" id="PTHR30055:SF243">
    <property type="entry name" value="HTH-TYPE TRANSCRIPTIONAL REGULATOR RV1816"/>
    <property type="match status" value="1"/>
</dbReference>
<keyword evidence="1" id="KW-0805">Transcription regulation</keyword>
<dbReference type="SUPFAM" id="SSF46689">
    <property type="entry name" value="Homeodomain-like"/>
    <property type="match status" value="1"/>
</dbReference>
<dbReference type="EMBL" id="CP054929">
    <property type="protein sequence ID" value="QKW53331.1"/>
    <property type="molecule type" value="Genomic_DNA"/>
</dbReference>
<dbReference type="InterPro" id="IPR001647">
    <property type="entry name" value="HTH_TetR"/>
</dbReference>
<evidence type="ECO:0000313" key="7">
    <source>
        <dbReference type="Proteomes" id="UP000509303"/>
    </source>
</evidence>
<accession>A0A7H8NFW7</accession>
<feature type="DNA-binding region" description="H-T-H motif" evidence="4">
    <location>
        <begin position="40"/>
        <end position="59"/>
    </location>
</feature>
<name>A0A7H8NFW7_9ACTN</name>
<keyword evidence="2 4" id="KW-0238">DNA-binding</keyword>
<dbReference type="PANTHER" id="PTHR30055">
    <property type="entry name" value="HTH-TYPE TRANSCRIPTIONAL REGULATOR RUTR"/>
    <property type="match status" value="1"/>
</dbReference>
<sequence length="240" mass="26399">MVEATRREPSRRERLRAEATEQIMEIALRQMAVDGPGALSLRGIAREMGMTPRAIYSYFPTRDDLITELIRTFGRGLADALERARDEAPASDPERRLLAWGEALRAWALAHPQGFQLVYGDPLPGYQPPPGEGPVDEAALRICGGLNRLVAACASRPAPAAPDDDWSDFPPAYRARVRAEAPDLTPAVAARALRIWARLHGLVTLEIHGHLRPVYGDPAALYRAEMLDLVRDLGRADPDA</sequence>
<keyword evidence="7" id="KW-1185">Reference proteome</keyword>
<evidence type="ECO:0000256" key="4">
    <source>
        <dbReference type="PROSITE-ProRule" id="PRU00335"/>
    </source>
</evidence>
<evidence type="ECO:0000313" key="6">
    <source>
        <dbReference type="EMBL" id="QKW53331.1"/>
    </source>
</evidence>
<evidence type="ECO:0000256" key="2">
    <source>
        <dbReference type="ARBA" id="ARBA00023125"/>
    </source>
</evidence>
<gene>
    <name evidence="6" type="ORF">HUT08_31560</name>
</gene>
<evidence type="ECO:0000256" key="1">
    <source>
        <dbReference type="ARBA" id="ARBA00023015"/>
    </source>
</evidence>
<dbReference type="InterPro" id="IPR050109">
    <property type="entry name" value="HTH-type_TetR-like_transc_reg"/>
</dbReference>
<feature type="domain" description="HTH tetR-type" evidence="5">
    <location>
        <begin position="17"/>
        <end position="77"/>
    </location>
</feature>
<dbReference type="GO" id="GO:0003700">
    <property type="term" value="F:DNA-binding transcription factor activity"/>
    <property type="evidence" value="ECO:0007669"/>
    <property type="project" value="TreeGrafter"/>
</dbReference>
<dbReference type="InterPro" id="IPR025996">
    <property type="entry name" value="MT1864/Rv1816-like_C"/>
</dbReference>
<reference evidence="6 7" key="1">
    <citation type="submission" date="2020-06" db="EMBL/GenBank/DDBJ databases">
        <title>Genome mining for natural products.</title>
        <authorList>
            <person name="Zhang B."/>
            <person name="Shi J."/>
            <person name="Ge H."/>
        </authorList>
    </citation>
    <scope>NUCLEOTIDE SEQUENCE [LARGE SCALE GENOMIC DNA]</scope>
    <source>
        <strain evidence="6 7">NA00687</strain>
    </source>
</reference>
<dbReference type="AlphaFoldDB" id="A0A7H8NFW7"/>
<keyword evidence="3" id="KW-0804">Transcription</keyword>
<organism evidence="6 7">
    <name type="scientific">Streptomyces buecherae</name>
    <dbReference type="NCBI Taxonomy" id="2763006"/>
    <lineage>
        <taxon>Bacteria</taxon>
        <taxon>Bacillati</taxon>
        <taxon>Actinomycetota</taxon>
        <taxon>Actinomycetes</taxon>
        <taxon>Kitasatosporales</taxon>
        <taxon>Streptomycetaceae</taxon>
        <taxon>Streptomyces</taxon>
    </lineage>
</organism>
<dbReference type="Gene3D" id="1.10.357.10">
    <property type="entry name" value="Tetracycline Repressor, domain 2"/>
    <property type="match status" value="1"/>
</dbReference>
<dbReference type="InterPro" id="IPR009057">
    <property type="entry name" value="Homeodomain-like_sf"/>
</dbReference>
<evidence type="ECO:0000259" key="5">
    <source>
        <dbReference type="PROSITE" id="PS50977"/>
    </source>
</evidence>
<dbReference type="InterPro" id="IPR036271">
    <property type="entry name" value="Tet_transcr_reg_TetR-rel_C_sf"/>
</dbReference>
<dbReference type="GO" id="GO:0000976">
    <property type="term" value="F:transcription cis-regulatory region binding"/>
    <property type="evidence" value="ECO:0007669"/>
    <property type="project" value="TreeGrafter"/>
</dbReference>
<dbReference type="Proteomes" id="UP000509303">
    <property type="component" value="Chromosome"/>
</dbReference>
<dbReference type="Pfam" id="PF13305">
    <property type="entry name" value="TetR_C_33"/>
    <property type="match status" value="1"/>
</dbReference>
<proteinExistence type="predicted"/>
<dbReference type="RefSeq" id="WP_176165038.1">
    <property type="nucleotide sequence ID" value="NZ_CP054929.1"/>
</dbReference>
<dbReference type="SUPFAM" id="SSF48498">
    <property type="entry name" value="Tetracyclin repressor-like, C-terminal domain"/>
    <property type="match status" value="1"/>
</dbReference>
<evidence type="ECO:0000256" key="3">
    <source>
        <dbReference type="ARBA" id="ARBA00023163"/>
    </source>
</evidence>
<dbReference type="PROSITE" id="PS50977">
    <property type="entry name" value="HTH_TETR_2"/>
    <property type="match status" value="1"/>
</dbReference>